<dbReference type="InterPro" id="IPR002586">
    <property type="entry name" value="CobQ/CobB/MinD/ParA_Nub-bd_dom"/>
</dbReference>
<dbReference type="SUPFAM" id="SSF52540">
    <property type="entry name" value="P-loop containing nucleoside triphosphate hydrolases"/>
    <property type="match status" value="1"/>
</dbReference>
<evidence type="ECO:0000259" key="3">
    <source>
        <dbReference type="Pfam" id="PF01656"/>
    </source>
</evidence>
<keyword evidence="2" id="KW-0067">ATP-binding</keyword>
<name>A0ABS4AKK6_9PROT</name>
<evidence type="ECO:0000313" key="4">
    <source>
        <dbReference type="EMBL" id="MBP0447394.1"/>
    </source>
</evidence>
<sequence length="271" mass="28504">MSDVSAVDLLPPGRVIAVASGKGGVGKTWLSITLAQVLARRGLQVLLVDADLGLANVDVQLGLQPERDLHALLTGRLTLRQAVMRHDDGGFDVLAGRSGSGALAALDAATVEKLNLLLRDSAAFWDVVLLDLGAGLAPPTRRLAAGADLLLVVATDEPTSLTDAYAVLKLHSADRPGGDARIIVNQAADYAQGKRTAAALQRACTTFLRREIPLGGVIRRDERVRDAIRRQVPLLMRHPNSNAAADVEAVALSLQITTAFATIANSGRLAV</sequence>
<dbReference type="PANTHER" id="PTHR43384:SF4">
    <property type="entry name" value="CELLULOSE BIOSYNTHESIS PROTEIN BCSQ-RELATED"/>
    <property type="match status" value="1"/>
</dbReference>
<protein>
    <submittedName>
        <fullName evidence="4">AAA family ATPase</fullName>
    </submittedName>
</protein>
<dbReference type="InterPro" id="IPR050625">
    <property type="entry name" value="ParA/MinD_ATPase"/>
</dbReference>
<gene>
    <name evidence="4" type="ORF">J8J14_21750</name>
</gene>
<evidence type="ECO:0000313" key="5">
    <source>
        <dbReference type="Proteomes" id="UP000681594"/>
    </source>
</evidence>
<reference evidence="4 5" key="1">
    <citation type="submission" date="2021-03" db="EMBL/GenBank/DDBJ databases">
        <authorList>
            <person name="So Y."/>
        </authorList>
    </citation>
    <scope>NUCLEOTIDE SEQUENCE [LARGE SCALE GENOMIC DNA]</scope>
    <source>
        <strain evidence="4 5">SSH11</strain>
    </source>
</reference>
<dbReference type="PANTHER" id="PTHR43384">
    <property type="entry name" value="SEPTUM SITE-DETERMINING PROTEIN MIND HOMOLOG, CHLOROPLASTIC-RELATED"/>
    <property type="match status" value="1"/>
</dbReference>
<keyword evidence="1" id="KW-0547">Nucleotide-binding</keyword>
<comment type="caution">
    <text evidence="4">The sequence shown here is derived from an EMBL/GenBank/DDBJ whole genome shotgun (WGS) entry which is preliminary data.</text>
</comment>
<feature type="domain" description="CobQ/CobB/MinD/ParA nucleotide binding" evidence="3">
    <location>
        <begin position="16"/>
        <end position="233"/>
    </location>
</feature>
<dbReference type="Gene3D" id="3.40.50.300">
    <property type="entry name" value="P-loop containing nucleotide triphosphate hydrolases"/>
    <property type="match status" value="1"/>
</dbReference>
<accession>A0ABS4AKK6</accession>
<dbReference type="Pfam" id="PF01656">
    <property type="entry name" value="CbiA"/>
    <property type="match status" value="1"/>
</dbReference>
<dbReference type="InterPro" id="IPR027417">
    <property type="entry name" value="P-loop_NTPase"/>
</dbReference>
<dbReference type="RefSeq" id="WP_209381664.1">
    <property type="nucleotide sequence ID" value="NZ_JAGIZB010000034.1"/>
</dbReference>
<keyword evidence="5" id="KW-1185">Reference proteome</keyword>
<dbReference type="EMBL" id="JAGIZB010000034">
    <property type="protein sequence ID" value="MBP0447394.1"/>
    <property type="molecule type" value="Genomic_DNA"/>
</dbReference>
<proteinExistence type="predicted"/>
<evidence type="ECO:0000256" key="2">
    <source>
        <dbReference type="ARBA" id="ARBA00022840"/>
    </source>
</evidence>
<evidence type="ECO:0000256" key="1">
    <source>
        <dbReference type="ARBA" id="ARBA00022741"/>
    </source>
</evidence>
<organism evidence="4 5">
    <name type="scientific">Pararoseomonas baculiformis</name>
    <dbReference type="NCBI Taxonomy" id="2820812"/>
    <lineage>
        <taxon>Bacteria</taxon>
        <taxon>Pseudomonadati</taxon>
        <taxon>Pseudomonadota</taxon>
        <taxon>Alphaproteobacteria</taxon>
        <taxon>Acetobacterales</taxon>
        <taxon>Acetobacteraceae</taxon>
        <taxon>Pararoseomonas</taxon>
    </lineage>
</organism>
<dbReference type="PIRSF" id="PIRSF003092">
    <property type="entry name" value="MinD"/>
    <property type="match status" value="1"/>
</dbReference>
<dbReference type="Proteomes" id="UP000681594">
    <property type="component" value="Unassembled WGS sequence"/>
</dbReference>
<dbReference type="InterPro" id="IPR025501">
    <property type="entry name" value="MinD_FleN"/>
</dbReference>